<reference evidence="4 5" key="1">
    <citation type="submission" date="2018-08" db="EMBL/GenBank/DDBJ databases">
        <title>A genome reference for cultivated species of the human gut microbiota.</title>
        <authorList>
            <person name="Zou Y."/>
            <person name="Xue W."/>
            <person name="Luo G."/>
        </authorList>
    </citation>
    <scope>NUCLEOTIDE SEQUENCE [LARGE SCALE GENOMIC DNA]</scope>
    <source>
        <strain evidence="3 5">AF18-16LB</strain>
        <strain evidence="2 4">AF25-15</strain>
    </source>
</reference>
<gene>
    <name evidence="3" type="ORF">DWX06_00195</name>
    <name evidence="2" type="ORF">DWY38_12360</name>
</gene>
<dbReference type="GO" id="GO:0016740">
    <property type="term" value="F:transferase activity"/>
    <property type="evidence" value="ECO:0007669"/>
    <property type="project" value="UniProtKB-KW"/>
</dbReference>
<dbReference type="SUPFAM" id="SSF56399">
    <property type="entry name" value="ADP-ribosylation"/>
    <property type="match status" value="1"/>
</dbReference>
<sequence>MIKNLLYRIKDKFTHTGSKLDKLAPTTSAATNFAHLHINEEPKKYIDTHHFSYEYCLAHSGESINERFRENRPDHIDLHIAKMVSTNSTNTDLVLYRGVCTHVYDLMVENARNIPGCDFYEKGFLATSLVKGHEINYDIKLRIHVPAGTKCVFMGNVNDEPEYYEVDVMRGAKLKIISMDDEYINCELLETE</sequence>
<evidence type="ECO:0000259" key="1">
    <source>
        <dbReference type="Pfam" id="PF03496"/>
    </source>
</evidence>
<dbReference type="RefSeq" id="WP_118003701.1">
    <property type="nucleotide sequence ID" value="NZ_QRUJ01000015.1"/>
</dbReference>
<dbReference type="Gene3D" id="3.90.176.10">
    <property type="entry name" value="Toxin ADP-ribosyltransferase, Chain A, domain 1"/>
    <property type="match status" value="1"/>
</dbReference>
<dbReference type="EMBL" id="QRXG01000001">
    <property type="protein sequence ID" value="RGT84606.1"/>
    <property type="molecule type" value="Genomic_DNA"/>
</dbReference>
<accession>A0A395V0K0</accession>
<evidence type="ECO:0000313" key="4">
    <source>
        <dbReference type="Proteomes" id="UP000266066"/>
    </source>
</evidence>
<dbReference type="Pfam" id="PF03496">
    <property type="entry name" value="ADPrib_exo_Tox"/>
    <property type="match status" value="1"/>
</dbReference>
<dbReference type="Proteomes" id="UP000266066">
    <property type="component" value="Unassembled WGS sequence"/>
</dbReference>
<evidence type="ECO:0000313" key="2">
    <source>
        <dbReference type="EMBL" id="RGR53075.1"/>
    </source>
</evidence>
<dbReference type="EMBL" id="QRUJ01000015">
    <property type="protein sequence ID" value="RGR53075.1"/>
    <property type="molecule type" value="Genomic_DNA"/>
</dbReference>
<organism evidence="2 4">
    <name type="scientific">Agathobacter rectalis</name>
    <dbReference type="NCBI Taxonomy" id="39491"/>
    <lineage>
        <taxon>Bacteria</taxon>
        <taxon>Bacillati</taxon>
        <taxon>Bacillota</taxon>
        <taxon>Clostridia</taxon>
        <taxon>Lachnospirales</taxon>
        <taxon>Lachnospiraceae</taxon>
        <taxon>Agathobacter</taxon>
    </lineage>
</organism>
<evidence type="ECO:0000313" key="5">
    <source>
        <dbReference type="Proteomes" id="UP000284296"/>
    </source>
</evidence>
<proteinExistence type="predicted"/>
<evidence type="ECO:0000313" key="3">
    <source>
        <dbReference type="EMBL" id="RGT84606.1"/>
    </source>
</evidence>
<feature type="domain" description="ADP ribosyltransferase" evidence="1">
    <location>
        <begin position="61"/>
        <end position="181"/>
    </location>
</feature>
<comment type="caution">
    <text evidence="2">The sequence shown here is derived from an EMBL/GenBank/DDBJ whole genome shotgun (WGS) entry which is preliminary data.</text>
</comment>
<keyword evidence="2" id="KW-0808">Transferase</keyword>
<dbReference type="Proteomes" id="UP000284296">
    <property type="component" value="Unassembled WGS sequence"/>
</dbReference>
<dbReference type="AlphaFoldDB" id="A0A395V0K0"/>
<dbReference type="InterPro" id="IPR003540">
    <property type="entry name" value="ADP-ribosyltransferase"/>
</dbReference>
<protein>
    <submittedName>
        <fullName evidence="2">ADP-ribosyltransferase</fullName>
    </submittedName>
</protein>
<dbReference type="GO" id="GO:0005576">
    <property type="term" value="C:extracellular region"/>
    <property type="evidence" value="ECO:0007669"/>
    <property type="project" value="InterPro"/>
</dbReference>
<name>A0A395V0K0_9FIRM</name>